<dbReference type="PROSITE" id="PS51257">
    <property type="entry name" value="PROKAR_LIPOPROTEIN"/>
    <property type="match status" value="1"/>
</dbReference>
<name>A0A1Y0KZ31_9MOLU</name>
<accession>A0A1Y0KZ31</accession>
<sequence length="54" mass="6019">MKKLTNWLKIFAGLSLVTTPISLVVSCGSTNKPKLDEHVKTFAKMPTQKTQEKT</sequence>
<dbReference type="RefSeq" id="WP_157795112.1">
    <property type="nucleotide sequence ID" value="NZ_CP015819.1"/>
</dbReference>
<organism evidence="1 2">
    <name type="scientific">Spiroplasma clarkii</name>
    <dbReference type="NCBI Taxonomy" id="2139"/>
    <lineage>
        <taxon>Bacteria</taxon>
        <taxon>Bacillati</taxon>
        <taxon>Mycoplasmatota</taxon>
        <taxon>Mollicutes</taxon>
        <taxon>Entomoplasmatales</taxon>
        <taxon>Spiroplasmataceae</taxon>
        <taxon>Spiroplasma</taxon>
    </lineage>
</organism>
<protein>
    <recommendedName>
        <fullName evidence="3">Lipoprotein</fullName>
    </recommendedName>
</protein>
<gene>
    <name evidence="1" type="ORF">SCLAR_v1c00800</name>
</gene>
<dbReference type="Proteomes" id="UP000231179">
    <property type="component" value="Chromosome"/>
</dbReference>
<dbReference type="AlphaFoldDB" id="A0A1Y0KZ31"/>
<evidence type="ECO:0000313" key="1">
    <source>
        <dbReference type="EMBL" id="ATX70415.1"/>
    </source>
</evidence>
<evidence type="ECO:0008006" key="3">
    <source>
        <dbReference type="Google" id="ProtNLM"/>
    </source>
</evidence>
<reference evidence="1 2" key="1">
    <citation type="submission" date="2017-11" db="EMBL/GenBank/DDBJ databases">
        <title>Complete genome sequence of Spiroplasma clarkii CN-5 (DSM 19994).</title>
        <authorList>
            <person name="Tsai Y.-M."/>
            <person name="Chang A."/>
            <person name="Lo W.-S."/>
            <person name="Kuo C.-H."/>
        </authorList>
    </citation>
    <scope>NUCLEOTIDE SEQUENCE [LARGE SCALE GENOMIC DNA]</scope>
    <source>
        <strain evidence="1 2">CN-5</strain>
    </source>
</reference>
<proteinExistence type="predicted"/>
<keyword evidence="2" id="KW-1185">Reference proteome</keyword>
<dbReference type="EMBL" id="CP024870">
    <property type="protein sequence ID" value="ATX70415.1"/>
    <property type="molecule type" value="Genomic_DNA"/>
</dbReference>
<dbReference type="KEGG" id="scla:SCLARK_00189"/>
<evidence type="ECO:0000313" key="2">
    <source>
        <dbReference type="Proteomes" id="UP000231179"/>
    </source>
</evidence>